<gene>
    <name evidence="2" type="ORF">DACRYDRAFT_97368</name>
</gene>
<dbReference type="OrthoDB" id="3257981at2759"/>
<proteinExistence type="predicted"/>
<accession>M5FUJ9</accession>
<dbReference type="EMBL" id="JH795879">
    <property type="protein sequence ID" value="EJT96926.1"/>
    <property type="molecule type" value="Genomic_DNA"/>
</dbReference>
<dbReference type="Pfam" id="PF03659">
    <property type="entry name" value="Glyco_hydro_71"/>
    <property type="match status" value="1"/>
</dbReference>
<protein>
    <submittedName>
        <fullName evidence="2">Glycoside hydrolase</fullName>
    </submittedName>
</protein>
<reference evidence="2 3" key="1">
    <citation type="journal article" date="2012" name="Science">
        <title>The Paleozoic origin of enzymatic lignin decomposition reconstructed from 31 fungal genomes.</title>
        <authorList>
            <person name="Floudas D."/>
            <person name="Binder M."/>
            <person name="Riley R."/>
            <person name="Barry K."/>
            <person name="Blanchette R.A."/>
            <person name="Henrissat B."/>
            <person name="Martinez A.T."/>
            <person name="Otillar R."/>
            <person name="Spatafora J.W."/>
            <person name="Yadav J.S."/>
            <person name="Aerts A."/>
            <person name="Benoit I."/>
            <person name="Boyd A."/>
            <person name="Carlson A."/>
            <person name="Copeland A."/>
            <person name="Coutinho P.M."/>
            <person name="de Vries R.P."/>
            <person name="Ferreira P."/>
            <person name="Findley K."/>
            <person name="Foster B."/>
            <person name="Gaskell J."/>
            <person name="Glotzer D."/>
            <person name="Gorecki P."/>
            <person name="Heitman J."/>
            <person name="Hesse C."/>
            <person name="Hori C."/>
            <person name="Igarashi K."/>
            <person name="Jurgens J.A."/>
            <person name="Kallen N."/>
            <person name="Kersten P."/>
            <person name="Kohler A."/>
            <person name="Kuees U."/>
            <person name="Kumar T.K.A."/>
            <person name="Kuo A."/>
            <person name="LaButti K."/>
            <person name="Larrondo L.F."/>
            <person name="Lindquist E."/>
            <person name="Ling A."/>
            <person name="Lombard V."/>
            <person name="Lucas S."/>
            <person name="Lundell T."/>
            <person name="Martin R."/>
            <person name="McLaughlin D.J."/>
            <person name="Morgenstern I."/>
            <person name="Morin E."/>
            <person name="Murat C."/>
            <person name="Nagy L.G."/>
            <person name="Nolan M."/>
            <person name="Ohm R.A."/>
            <person name="Patyshakuliyeva A."/>
            <person name="Rokas A."/>
            <person name="Ruiz-Duenas F.J."/>
            <person name="Sabat G."/>
            <person name="Salamov A."/>
            <person name="Samejima M."/>
            <person name="Schmutz J."/>
            <person name="Slot J.C."/>
            <person name="St John F."/>
            <person name="Stenlid J."/>
            <person name="Sun H."/>
            <person name="Sun S."/>
            <person name="Syed K."/>
            <person name="Tsang A."/>
            <person name="Wiebenga A."/>
            <person name="Young D."/>
            <person name="Pisabarro A."/>
            <person name="Eastwood D.C."/>
            <person name="Martin F."/>
            <person name="Cullen D."/>
            <person name="Grigoriev I.V."/>
            <person name="Hibbett D.S."/>
        </authorList>
    </citation>
    <scope>NUCLEOTIDE SEQUENCE [LARGE SCALE GENOMIC DNA]</scope>
    <source>
        <strain evidence="2 3">DJM-731 SS1</strain>
    </source>
</reference>
<name>M5FUJ9_DACPD</name>
<keyword evidence="1" id="KW-0732">Signal</keyword>
<feature type="chain" id="PRO_5004067273" evidence="1">
    <location>
        <begin position="21"/>
        <end position="459"/>
    </location>
</feature>
<dbReference type="RefSeq" id="XP_040623824.1">
    <property type="nucleotide sequence ID" value="XM_040777445.1"/>
</dbReference>
<dbReference type="HOGENOM" id="CLU_019141_4_0_1"/>
<sequence length="459" mass="50188">MNSRMSLLIALLGSLPFTLGLPQSTVSTTAPTSVLFPLPKLVVAHVIVGNTQPYSVSDWSNDIALAQKAGIDAFALNYGSPGWEPGQLSNVYQAALSHSGFKLFLSADMTSLSGGSQGDAQNLANQVKQFVNHPAQLTYGGKTLLGTFSGEYSTFGQGSIEAGWKMVLNLIGSPVAFFPAWFVDPSTFGQYPVLSGALNWNGAWPMGSTDLTFDSDSQWIRGLGAKAYMAPVSPNFFTHYGPNTYNKNWIYRSDDSLYATRWETLISNRNSVAIAQIITWNDYGESHYIGPIKGDESMANAWVDGYDHTPWLTMTNYYATAFKTGRYPSITQDQVYIYARPHPKAANAQNDGVGRPNNWQNTDDNFYVTVFATSPAQVVLSTPNRGSKPNPPASGPNAQTFNIRAGVSHLKLALQPGNCMRATLMRSNRVVVDVYPTGYFFNPNPPTFNFNVFVHRAST</sequence>
<dbReference type="OMA" id="KPYIKAY"/>
<dbReference type="CDD" id="cd11577">
    <property type="entry name" value="GH71"/>
    <property type="match status" value="1"/>
</dbReference>
<dbReference type="InterPro" id="IPR005197">
    <property type="entry name" value="Glyco_hydro_71"/>
</dbReference>
<keyword evidence="3" id="KW-1185">Reference proteome</keyword>
<evidence type="ECO:0000256" key="1">
    <source>
        <dbReference type="SAM" id="SignalP"/>
    </source>
</evidence>
<organism evidence="2 3">
    <name type="scientific">Dacryopinax primogenitus (strain DJM 731)</name>
    <name type="common">Brown rot fungus</name>
    <dbReference type="NCBI Taxonomy" id="1858805"/>
    <lineage>
        <taxon>Eukaryota</taxon>
        <taxon>Fungi</taxon>
        <taxon>Dikarya</taxon>
        <taxon>Basidiomycota</taxon>
        <taxon>Agaricomycotina</taxon>
        <taxon>Dacrymycetes</taxon>
        <taxon>Dacrymycetales</taxon>
        <taxon>Dacrymycetaceae</taxon>
        <taxon>Dacryopinax</taxon>
    </lineage>
</organism>
<dbReference type="GO" id="GO:0051118">
    <property type="term" value="F:glucan endo-1,3-alpha-glucosidase activity"/>
    <property type="evidence" value="ECO:0007669"/>
    <property type="project" value="InterPro"/>
</dbReference>
<keyword evidence="2" id="KW-0378">Hydrolase</keyword>
<dbReference type="GeneID" id="63692507"/>
<feature type="signal peptide" evidence="1">
    <location>
        <begin position="1"/>
        <end position="20"/>
    </location>
</feature>
<dbReference type="STRING" id="1858805.M5FUJ9"/>
<dbReference type="AlphaFoldDB" id="M5FUJ9"/>
<evidence type="ECO:0000313" key="3">
    <source>
        <dbReference type="Proteomes" id="UP000030653"/>
    </source>
</evidence>
<evidence type="ECO:0000313" key="2">
    <source>
        <dbReference type="EMBL" id="EJT96926.1"/>
    </source>
</evidence>
<dbReference type="Proteomes" id="UP000030653">
    <property type="component" value="Unassembled WGS sequence"/>
</dbReference>
<dbReference type="Gene3D" id="3.20.20.80">
    <property type="entry name" value="Glycosidases"/>
    <property type="match status" value="1"/>
</dbReference>